<feature type="binding site" evidence="3">
    <location>
        <position position="238"/>
    </location>
    <ligand>
        <name>dimethylallyl diphosphate</name>
        <dbReference type="ChEBI" id="CHEBI:57623"/>
    </ligand>
</feature>
<feature type="binding site" evidence="3">
    <location>
        <position position="313"/>
    </location>
    <ligand>
        <name>dimethylallyl diphosphate</name>
        <dbReference type="ChEBI" id="CHEBI:57623"/>
    </ligand>
</feature>
<dbReference type="GO" id="GO:0016765">
    <property type="term" value="F:transferase activity, transferring alkyl or aryl (other than methyl) groups"/>
    <property type="evidence" value="ECO:0007669"/>
    <property type="project" value="InterPro"/>
</dbReference>
<proteinExistence type="inferred from homology"/>
<reference evidence="4" key="1">
    <citation type="submission" date="2020-10" db="EMBL/GenBank/DDBJ databases">
        <authorList>
            <person name="Kusch S."/>
        </authorList>
    </citation>
    <scope>NUCLEOTIDE SEQUENCE</scope>
    <source>
        <strain evidence="4">SwB9</strain>
    </source>
</reference>
<feature type="binding site" evidence="3">
    <location>
        <position position="394"/>
    </location>
    <ligand>
        <name>dimethylallyl diphosphate</name>
        <dbReference type="ChEBI" id="CHEBI:57623"/>
    </ligand>
</feature>
<dbReference type="EMBL" id="CAJHIA010000008">
    <property type="protein sequence ID" value="CAD6442430.1"/>
    <property type="molecule type" value="Genomic_DNA"/>
</dbReference>
<dbReference type="OrthoDB" id="3354387at2759"/>
<dbReference type="Pfam" id="PF11991">
    <property type="entry name" value="Trp_DMAT"/>
    <property type="match status" value="1"/>
</dbReference>
<dbReference type="InterPro" id="IPR012148">
    <property type="entry name" value="ABBA_DMATS-like"/>
</dbReference>
<evidence type="ECO:0000313" key="4">
    <source>
        <dbReference type="EMBL" id="CAD6442430.1"/>
    </source>
</evidence>
<gene>
    <name evidence="4" type="ORF">SCLTRI_LOCUS2221</name>
</gene>
<organism evidence="4 5">
    <name type="scientific">Sclerotinia trifoliorum</name>
    <dbReference type="NCBI Taxonomy" id="28548"/>
    <lineage>
        <taxon>Eukaryota</taxon>
        <taxon>Fungi</taxon>
        <taxon>Dikarya</taxon>
        <taxon>Ascomycota</taxon>
        <taxon>Pezizomycotina</taxon>
        <taxon>Leotiomycetes</taxon>
        <taxon>Helotiales</taxon>
        <taxon>Sclerotiniaceae</taxon>
        <taxon>Sclerotinia</taxon>
    </lineage>
</organism>
<sequence>MTASSKLHDDLLHKMSEQKNMNGAAAGDLTFGDSETISAVWNGVSKWLPRRNEDCDFWWHSTGPQLCALLHEAGYSIGQQYEGLLFHYHVVVPRLGPRPVSSSSPDGSAQIWKSFVQDDFKTIEFSWKWDTGKKLSNGRMSKPDLRMAIEAIGPLAGTARDPFNQIATKEVLHELDFVNSKVDLTWFYQIYHAIFGESDATEVSKHIEAASMADVGTSSLFLAFQFLRGDPKSDSPIKSYFIPPRSPQPDGAIIEPHERIIAAIRSIGQEGKREWTALDQMLSFLSDNENGRQLSTPFMVSTDCMISSACRLKIYFRTPRSSFDSVVDILSMGGKRNGFEKNFQELKDLWRLALDLPVEFSTSEDLPLRKHTTSGMCYHFEIHQASALPDIKLYIPTKHYGKSDMKVAEGLTKFLELYRRGNYASGYIRALKRLAPLHQLESSSGVQSYISCAFDKESLSITTYFNPYVPLAD</sequence>
<keyword evidence="5" id="KW-1185">Reference proteome</keyword>
<comment type="similarity">
    <text evidence="1">Belongs to the tryptophan dimethylallyltransferase family.</text>
</comment>
<dbReference type="PANTHER" id="PTHR40627">
    <property type="entry name" value="INDOLE PRENYLTRANSFERASE TDIB-RELATED"/>
    <property type="match status" value="1"/>
</dbReference>
<keyword evidence="2" id="KW-0808">Transferase</keyword>
<name>A0A8H2VQA3_9HELO</name>
<dbReference type="NCBIfam" id="TIGR03429">
    <property type="entry name" value="arom_pren_DMATS"/>
    <property type="match status" value="1"/>
</dbReference>
<feature type="binding site" evidence="3">
    <location>
        <position position="124"/>
    </location>
    <ligand>
        <name>L-tryptophan</name>
        <dbReference type="ChEBI" id="CHEBI:57912"/>
    </ligand>
</feature>
<dbReference type="InterPro" id="IPR033964">
    <property type="entry name" value="ABBA"/>
</dbReference>
<evidence type="ECO:0000256" key="3">
    <source>
        <dbReference type="PIRSR" id="PIRSR000509-1"/>
    </source>
</evidence>
<dbReference type="InterPro" id="IPR017795">
    <property type="entry name" value="ABBA_NscD-like"/>
</dbReference>
<feature type="binding site" evidence="3">
    <location>
        <position position="311"/>
    </location>
    <ligand>
        <name>dimethylallyl diphosphate</name>
        <dbReference type="ChEBI" id="CHEBI:57623"/>
    </ligand>
</feature>
<dbReference type="PIRSF" id="PIRSF000509">
    <property type="entry name" value="Trp_DMAT"/>
    <property type="match status" value="1"/>
</dbReference>
<feature type="binding site" evidence="3">
    <location>
        <position position="315"/>
    </location>
    <ligand>
        <name>dimethylallyl diphosphate</name>
        <dbReference type="ChEBI" id="CHEBI:57623"/>
    </ligand>
</feature>
<dbReference type="Proteomes" id="UP000624404">
    <property type="component" value="Unassembled WGS sequence"/>
</dbReference>
<evidence type="ECO:0000256" key="2">
    <source>
        <dbReference type="ARBA" id="ARBA00022679"/>
    </source>
</evidence>
<dbReference type="SFLD" id="SFLDS00036">
    <property type="entry name" value="Aromatic_Prenyltransferase"/>
    <property type="match status" value="1"/>
</dbReference>
<dbReference type="GO" id="GO:0009820">
    <property type="term" value="P:alkaloid metabolic process"/>
    <property type="evidence" value="ECO:0007669"/>
    <property type="project" value="InterPro"/>
</dbReference>
<accession>A0A8H2VQA3</accession>
<dbReference type="CDD" id="cd13929">
    <property type="entry name" value="PT-DMATS_CymD"/>
    <property type="match status" value="1"/>
</dbReference>
<dbReference type="PANTHER" id="PTHR40627:SF4">
    <property type="entry name" value="PRENYLTRANSFERASE ASQH1-RELATED"/>
    <property type="match status" value="1"/>
</dbReference>
<evidence type="ECO:0000313" key="5">
    <source>
        <dbReference type="Proteomes" id="UP000624404"/>
    </source>
</evidence>
<dbReference type="AlphaFoldDB" id="A0A8H2VQA3"/>
<feature type="binding site" evidence="3">
    <location>
        <position position="146"/>
    </location>
    <ligand>
        <name>dimethylallyl diphosphate</name>
        <dbReference type="ChEBI" id="CHEBI:57623"/>
    </ligand>
</feature>
<evidence type="ECO:0000256" key="1">
    <source>
        <dbReference type="ARBA" id="ARBA00010209"/>
    </source>
</evidence>
<comment type="caution">
    <text evidence="4">The sequence shown here is derived from an EMBL/GenBank/DDBJ whole genome shotgun (WGS) entry which is preliminary data.</text>
</comment>
<protein>
    <submittedName>
        <fullName evidence="4">03f4fb7a-1731-484e-8183-8e123f5216e6</fullName>
    </submittedName>
</protein>
<feature type="binding site" evidence="3">
    <location>
        <position position="240"/>
    </location>
    <ligand>
        <name>dimethylallyl diphosphate</name>
        <dbReference type="ChEBI" id="CHEBI:57623"/>
    </ligand>
</feature>
<dbReference type="SFLD" id="SFLDG01162">
    <property type="entry name" value="I"/>
    <property type="match status" value="1"/>
</dbReference>